<comment type="caution">
    <text evidence="10">The sequence shown here is derived from an EMBL/GenBank/DDBJ whole genome shotgun (WGS) entry which is preliminary data.</text>
</comment>
<evidence type="ECO:0000259" key="9">
    <source>
        <dbReference type="Pfam" id="PF16363"/>
    </source>
</evidence>
<dbReference type="Gene3D" id="3.90.25.10">
    <property type="entry name" value="UDP-galactose 4-epimerase, domain 1"/>
    <property type="match status" value="1"/>
</dbReference>
<protein>
    <recommendedName>
        <fullName evidence="5 8">dTDP-glucose 4,6-dehydratase</fullName>
        <ecNumber evidence="4 8">4.2.1.46</ecNumber>
    </recommendedName>
</protein>
<evidence type="ECO:0000256" key="1">
    <source>
        <dbReference type="ARBA" id="ARBA00001539"/>
    </source>
</evidence>
<dbReference type="InterPro" id="IPR005888">
    <property type="entry name" value="dTDP_Gluc_deHydtase"/>
</dbReference>
<keyword evidence="11" id="KW-1185">Reference proteome</keyword>
<name>A0ABQ3RHV7_STRRR</name>
<evidence type="ECO:0000313" key="10">
    <source>
        <dbReference type="EMBL" id="GHI55448.1"/>
    </source>
</evidence>
<evidence type="ECO:0000256" key="8">
    <source>
        <dbReference type="RuleBase" id="RU004473"/>
    </source>
</evidence>
<evidence type="ECO:0000256" key="6">
    <source>
        <dbReference type="ARBA" id="ARBA00023027"/>
    </source>
</evidence>
<feature type="domain" description="NAD(P)-binding" evidence="9">
    <location>
        <begin position="6"/>
        <end position="306"/>
    </location>
</feature>
<dbReference type="EC" id="4.2.1.46" evidence="4 8"/>
<evidence type="ECO:0000313" key="11">
    <source>
        <dbReference type="Proteomes" id="UP000646738"/>
    </source>
</evidence>
<gene>
    <name evidence="10" type="primary">rfbB_2</name>
    <name evidence="10" type="ORF">Srubr_52940</name>
</gene>
<evidence type="ECO:0000256" key="4">
    <source>
        <dbReference type="ARBA" id="ARBA00011990"/>
    </source>
</evidence>
<keyword evidence="6" id="KW-0520">NAD</keyword>
<dbReference type="Proteomes" id="UP000646738">
    <property type="component" value="Unassembled WGS sequence"/>
</dbReference>
<organism evidence="10 11">
    <name type="scientific">Streptomyces rubradiris</name>
    <name type="common">Streptomyces achromogenes subsp. rubradiris</name>
    <dbReference type="NCBI Taxonomy" id="285531"/>
    <lineage>
        <taxon>Bacteria</taxon>
        <taxon>Bacillati</taxon>
        <taxon>Actinomycetota</taxon>
        <taxon>Actinomycetes</taxon>
        <taxon>Kitasatosporales</taxon>
        <taxon>Streptomycetaceae</taxon>
        <taxon>Streptomyces</taxon>
    </lineage>
</organism>
<dbReference type="Gene3D" id="3.40.50.720">
    <property type="entry name" value="NAD(P)-binding Rossmann-like Domain"/>
    <property type="match status" value="1"/>
</dbReference>
<evidence type="ECO:0000256" key="3">
    <source>
        <dbReference type="ARBA" id="ARBA00008178"/>
    </source>
</evidence>
<dbReference type="InterPro" id="IPR016040">
    <property type="entry name" value="NAD(P)-bd_dom"/>
</dbReference>
<comment type="cofactor">
    <cofactor evidence="2 8">
        <name>NAD(+)</name>
        <dbReference type="ChEBI" id="CHEBI:57540"/>
    </cofactor>
</comment>
<dbReference type="Pfam" id="PF16363">
    <property type="entry name" value="GDP_Man_Dehyd"/>
    <property type="match status" value="1"/>
</dbReference>
<keyword evidence="7 8" id="KW-0456">Lyase</keyword>
<reference evidence="11" key="1">
    <citation type="submission" date="2023-07" db="EMBL/GenBank/DDBJ databases">
        <title>Whole genome shotgun sequence of Streptomyces achromogenes subsp. rubradiris NBRC 14000.</title>
        <authorList>
            <person name="Komaki H."/>
            <person name="Tamura T."/>
        </authorList>
    </citation>
    <scope>NUCLEOTIDE SEQUENCE [LARGE SCALE GENOMIC DNA]</scope>
    <source>
        <strain evidence="11">NBRC 14000</strain>
    </source>
</reference>
<evidence type="ECO:0000256" key="2">
    <source>
        <dbReference type="ARBA" id="ARBA00001911"/>
    </source>
</evidence>
<dbReference type="SUPFAM" id="SSF51735">
    <property type="entry name" value="NAD(P)-binding Rossmann-fold domains"/>
    <property type="match status" value="1"/>
</dbReference>
<dbReference type="EMBL" id="BNEA01000015">
    <property type="protein sequence ID" value="GHI55448.1"/>
    <property type="molecule type" value="Genomic_DNA"/>
</dbReference>
<dbReference type="InterPro" id="IPR036291">
    <property type="entry name" value="NAD(P)-bd_dom_sf"/>
</dbReference>
<dbReference type="CDD" id="cd05246">
    <property type="entry name" value="dTDP_GD_SDR_e"/>
    <property type="match status" value="1"/>
</dbReference>
<accession>A0ABQ3RHV7</accession>
<sequence length="327" mass="36355">MTTRLLVTGGAGFIGSHYVRTLLGPQGPDDVCVTVLDNLTYAGNPANLDEVRAHPRFSFVRGDICDAPVVERLMARHDQVVHFAAESHVDHSIDGGAQFVHTNVLGTHTLVDAAHRAGVERFVHISTDEVYGSIESGSWPETDPLRPNSVYSASKASSDLVALSYHRTHGLDVRVTRCSNNYGHHQFPEKLIPLFVTNLLEGRKVPLYGDGGNVRDWLHIDDHVQGIELVRTGGRAGEVYNIGGGEELSNNEITRMLLEALGADWDSSVEYVTDRKGHDRRYSVDWTKIRNELGYAPRVPFEAGLAATVRWYREHRAWWEPLKAAMV</sequence>
<dbReference type="RefSeq" id="WP_189999434.1">
    <property type="nucleotide sequence ID" value="NZ_BNCB01000028.1"/>
</dbReference>
<dbReference type="PANTHER" id="PTHR43000">
    <property type="entry name" value="DTDP-D-GLUCOSE 4,6-DEHYDRATASE-RELATED"/>
    <property type="match status" value="1"/>
</dbReference>
<evidence type="ECO:0000256" key="7">
    <source>
        <dbReference type="ARBA" id="ARBA00023239"/>
    </source>
</evidence>
<proteinExistence type="inferred from homology"/>
<dbReference type="NCBIfam" id="TIGR01181">
    <property type="entry name" value="dTDP_gluc_dehyt"/>
    <property type="match status" value="1"/>
</dbReference>
<comment type="catalytic activity">
    <reaction evidence="1 8">
        <text>dTDP-alpha-D-glucose = dTDP-4-dehydro-6-deoxy-alpha-D-glucose + H2O</text>
        <dbReference type="Rhea" id="RHEA:17221"/>
        <dbReference type="ChEBI" id="CHEBI:15377"/>
        <dbReference type="ChEBI" id="CHEBI:57477"/>
        <dbReference type="ChEBI" id="CHEBI:57649"/>
        <dbReference type="EC" id="4.2.1.46"/>
    </reaction>
</comment>
<evidence type="ECO:0000256" key="5">
    <source>
        <dbReference type="ARBA" id="ARBA00016977"/>
    </source>
</evidence>
<comment type="similarity">
    <text evidence="3 8">Belongs to the NAD(P)-dependent epimerase/dehydratase family. dTDP-glucose dehydratase subfamily.</text>
</comment>